<evidence type="ECO:0000256" key="3">
    <source>
        <dbReference type="ARBA" id="ARBA00022519"/>
    </source>
</evidence>
<feature type="transmembrane region" description="Helical" evidence="8">
    <location>
        <begin position="21"/>
        <end position="41"/>
    </location>
</feature>
<dbReference type="Pfam" id="PF08019">
    <property type="entry name" value="EptA_B_N"/>
    <property type="match status" value="1"/>
</dbReference>
<dbReference type="PANTHER" id="PTHR30443:SF0">
    <property type="entry name" value="PHOSPHOETHANOLAMINE TRANSFERASE EPTA"/>
    <property type="match status" value="1"/>
</dbReference>
<dbReference type="Pfam" id="PF00884">
    <property type="entry name" value="Sulfatase"/>
    <property type="match status" value="1"/>
</dbReference>
<dbReference type="RefSeq" id="WP_274840299.1">
    <property type="nucleotide sequence ID" value="NZ_CP015124.1"/>
</dbReference>
<dbReference type="EMBL" id="JARCJK010000019">
    <property type="protein sequence ID" value="MDE4168074.1"/>
    <property type="molecule type" value="Genomic_DNA"/>
</dbReference>
<feature type="transmembrane region" description="Helical" evidence="8">
    <location>
        <begin position="47"/>
        <end position="67"/>
    </location>
</feature>
<dbReference type="AlphaFoldDB" id="A0ABD4XFJ2"/>
<keyword evidence="4 11" id="KW-0808">Transferase</keyword>
<evidence type="ECO:0000313" key="11">
    <source>
        <dbReference type="EMBL" id="MDE4168074.1"/>
    </source>
</evidence>
<evidence type="ECO:0000256" key="4">
    <source>
        <dbReference type="ARBA" id="ARBA00022679"/>
    </source>
</evidence>
<keyword evidence="3" id="KW-0997">Cell inner membrane</keyword>
<feature type="domain" description="Sulfatase N-terminal" evidence="9">
    <location>
        <begin position="239"/>
        <end position="526"/>
    </location>
</feature>
<evidence type="ECO:0000259" key="9">
    <source>
        <dbReference type="Pfam" id="PF00884"/>
    </source>
</evidence>
<evidence type="ECO:0000313" key="12">
    <source>
        <dbReference type="Proteomes" id="UP001218364"/>
    </source>
</evidence>
<dbReference type="InterPro" id="IPR058130">
    <property type="entry name" value="PEA_transf_C"/>
</dbReference>
<gene>
    <name evidence="11" type="ORF">PXK24_20500</name>
</gene>
<dbReference type="CDD" id="cd16017">
    <property type="entry name" value="LptA"/>
    <property type="match status" value="1"/>
</dbReference>
<keyword evidence="5 8" id="KW-0812">Transmembrane</keyword>
<dbReference type="Gene3D" id="3.40.720.10">
    <property type="entry name" value="Alkaline Phosphatase, subunit A"/>
    <property type="match status" value="1"/>
</dbReference>
<feature type="domain" description="Phosphoethanolamine transferase N-terminal" evidence="10">
    <location>
        <begin position="60"/>
        <end position="208"/>
    </location>
</feature>
<evidence type="ECO:0000256" key="1">
    <source>
        <dbReference type="ARBA" id="ARBA00004429"/>
    </source>
</evidence>
<keyword evidence="6 8" id="KW-1133">Transmembrane helix</keyword>
<dbReference type="SUPFAM" id="SSF53649">
    <property type="entry name" value="Alkaline phosphatase-like"/>
    <property type="match status" value="1"/>
</dbReference>
<dbReference type="PANTHER" id="PTHR30443">
    <property type="entry name" value="INNER MEMBRANE PROTEIN"/>
    <property type="match status" value="1"/>
</dbReference>
<dbReference type="InterPro" id="IPR040423">
    <property type="entry name" value="PEA_transferase"/>
</dbReference>
<evidence type="ECO:0000256" key="8">
    <source>
        <dbReference type="SAM" id="Phobius"/>
    </source>
</evidence>
<dbReference type="GO" id="GO:0016740">
    <property type="term" value="F:transferase activity"/>
    <property type="evidence" value="ECO:0007669"/>
    <property type="project" value="UniProtKB-KW"/>
</dbReference>
<feature type="transmembrane region" description="Helical" evidence="8">
    <location>
        <begin position="79"/>
        <end position="101"/>
    </location>
</feature>
<evidence type="ECO:0000256" key="7">
    <source>
        <dbReference type="ARBA" id="ARBA00023136"/>
    </source>
</evidence>
<keyword evidence="7 8" id="KW-0472">Membrane</keyword>
<keyword evidence="2" id="KW-1003">Cell membrane</keyword>
<dbReference type="Proteomes" id="UP001218364">
    <property type="component" value="Unassembled WGS sequence"/>
</dbReference>
<dbReference type="NCBIfam" id="NF028537">
    <property type="entry name" value="P_eth_NH2_trans"/>
    <property type="match status" value="1"/>
</dbReference>
<evidence type="ECO:0000256" key="5">
    <source>
        <dbReference type="ARBA" id="ARBA00022692"/>
    </source>
</evidence>
<evidence type="ECO:0000256" key="2">
    <source>
        <dbReference type="ARBA" id="ARBA00022475"/>
    </source>
</evidence>
<name>A0ABD4XFJ2_9RHOB</name>
<evidence type="ECO:0000259" key="10">
    <source>
        <dbReference type="Pfam" id="PF08019"/>
    </source>
</evidence>
<comment type="subcellular location">
    <subcellularLocation>
        <location evidence="1">Cell inner membrane</location>
        <topology evidence="1">Multi-pass membrane protein</topology>
    </subcellularLocation>
</comment>
<reference evidence="11 12" key="1">
    <citation type="submission" date="2023-02" db="EMBL/GenBank/DDBJ databases">
        <title>Population genomics of bacteria associated with diatom.</title>
        <authorList>
            <person name="Xie J."/>
            <person name="Wang H."/>
        </authorList>
    </citation>
    <scope>NUCLEOTIDE SEQUENCE [LARGE SCALE GENOMIC DNA]</scope>
    <source>
        <strain evidence="11 12">PT47_8</strain>
    </source>
</reference>
<dbReference type="InterPro" id="IPR012549">
    <property type="entry name" value="EptA-like_N"/>
</dbReference>
<feature type="transmembrane region" description="Helical" evidence="8">
    <location>
        <begin position="154"/>
        <end position="174"/>
    </location>
</feature>
<proteinExistence type="predicted"/>
<sequence>MRRLNARLPQVRRPELSPTMLNILVATYMLVAFNAAFWRHLSTLFEGAPMNVVLFGAAVWMLTFFTLSPFSWPRVQRPVAAILILLAAAASWYQGHLGIMIDKLMIQNVMNTTYAESRQLITLPYLRYMGLTGVLPAALLFWPRITYPKFRHILWKLPLTAVASFAMTFGFLFVNLKANASVIREHHELMGSYQPGATIGAIARYAKMEIRASNTEVAPLGQDAAKGEDLLAAKKPVLLVIFAGETARAQNFALNGYARNTTPQLAGLDLLNFSETSSCGTSTAVSLPCMFSALGRSDYSHRAFMGQENLLDVLDHAGVQPVWIDNNTGDQRIARRTGARQVDVTLDPAACADGECSDAALLGALAQQIGAIKEDTVLVLHMIGSHGPAYYRRYPEAFARFTPDCRTAEFDYCTPEEIVNAYDNTIAYTDHILAKAISMLNAQDHALPALMYISDHGESLGEGGLYLHAAPMFMAPEAQTRVPFLMWLPESYREAMHLDGACLKDMTDQPVSQDNLFHTVLGLLDIRTEVRQPELDLASRCRIARPAT</sequence>
<organism evidence="11 12">
    <name type="scientific">Phaeobacter gallaeciensis</name>
    <dbReference type="NCBI Taxonomy" id="60890"/>
    <lineage>
        <taxon>Bacteria</taxon>
        <taxon>Pseudomonadati</taxon>
        <taxon>Pseudomonadota</taxon>
        <taxon>Alphaproteobacteria</taxon>
        <taxon>Rhodobacterales</taxon>
        <taxon>Roseobacteraceae</taxon>
        <taxon>Phaeobacter</taxon>
    </lineage>
</organism>
<feature type="transmembrane region" description="Helical" evidence="8">
    <location>
        <begin position="121"/>
        <end position="142"/>
    </location>
</feature>
<accession>A0ABD4XFJ2</accession>
<dbReference type="InterPro" id="IPR017850">
    <property type="entry name" value="Alkaline_phosphatase_core_sf"/>
</dbReference>
<dbReference type="GO" id="GO:0005886">
    <property type="term" value="C:plasma membrane"/>
    <property type="evidence" value="ECO:0007669"/>
    <property type="project" value="UniProtKB-SubCell"/>
</dbReference>
<protein>
    <submittedName>
        <fullName evidence="11">Phosphoethanolamine--lipid A transferase</fullName>
    </submittedName>
</protein>
<comment type="caution">
    <text evidence="11">The sequence shown here is derived from an EMBL/GenBank/DDBJ whole genome shotgun (WGS) entry which is preliminary data.</text>
</comment>
<evidence type="ECO:0000256" key="6">
    <source>
        <dbReference type="ARBA" id="ARBA00022989"/>
    </source>
</evidence>
<dbReference type="InterPro" id="IPR000917">
    <property type="entry name" value="Sulfatase_N"/>
</dbReference>